<dbReference type="AlphaFoldDB" id="A0A256A8J4"/>
<organism evidence="1 2">
    <name type="scientific">Flavobacterium cyanobacteriorum</name>
    <dbReference type="NCBI Taxonomy" id="2022802"/>
    <lineage>
        <taxon>Bacteria</taxon>
        <taxon>Pseudomonadati</taxon>
        <taxon>Bacteroidota</taxon>
        <taxon>Flavobacteriia</taxon>
        <taxon>Flavobacteriales</taxon>
        <taxon>Flavobacteriaceae</taxon>
        <taxon>Flavobacterium</taxon>
    </lineage>
</organism>
<gene>
    <name evidence="1" type="ORF">CHU92_00180</name>
</gene>
<sequence length="108" mass="11363">MKKSIYSLAAIAGVVSAGWANIPEISGFGLDVVNSNTKDECVTHEVVGTCSGNILILDRSGKVVNTISFSAPKATSLQECVGLYYVAVYELSLSLKQGETTGGTVDFR</sequence>
<dbReference type="Proteomes" id="UP000216605">
    <property type="component" value="Unassembled WGS sequence"/>
</dbReference>
<proteinExistence type="predicted"/>
<comment type="caution">
    <text evidence="1">The sequence shown here is derived from an EMBL/GenBank/DDBJ whole genome shotgun (WGS) entry which is preliminary data.</text>
</comment>
<accession>A0A256A8J4</accession>
<keyword evidence="2" id="KW-1185">Reference proteome</keyword>
<evidence type="ECO:0000313" key="1">
    <source>
        <dbReference type="EMBL" id="OYQ50032.1"/>
    </source>
</evidence>
<reference evidence="1 2" key="1">
    <citation type="submission" date="2017-07" db="EMBL/GenBank/DDBJ databases">
        <title>Flavobacterium cyanobacteriorum sp. nov., isolated from cyanobacterial aggregates in a eutrophic lake.</title>
        <authorList>
            <person name="Cai H."/>
        </authorList>
    </citation>
    <scope>NUCLEOTIDE SEQUENCE [LARGE SCALE GENOMIC DNA]</scope>
    <source>
        <strain evidence="1 2">TH021</strain>
    </source>
</reference>
<name>A0A256A8J4_9FLAO</name>
<protein>
    <submittedName>
        <fullName evidence="1">Uncharacterized protein</fullName>
    </submittedName>
</protein>
<dbReference type="RefSeq" id="WP_094411417.1">
    <property type="nucleotide sequence ID" value="NZ_NOXV01000023.1"/>
</dbReference>
<dbReference type="EMBL" id="NOXV01000023">
    <property type="protein sequence ID" value="OYQ50032.1"/>
    <property type="molecule type" value="Genomic_DNA"/>
</dbReference>
<evidence type="ECO:0000313" key="2">
    <source>
        <dbReference type="Proteomes" id="UP000216605"/>
    </source>
</evidence>